<comment type="caution">
    <text evidence="6">The sequence shown here is derived from an EMBL/GenBank/DDBJ whole genome shotgun (WGS) entry which is preliminary data.</text>
</comment>
<dbReference type="Proteomes" id="UP000806528">
    <property type="component" value="Unassembled WGS sequence"/>
</dbReference>
<keyword evidence="2" id="KW-0378">Hydrolase</keyword>
<protein>
    <submittedName>
        <fullName evidence="6">Polysaccharide deacetylase family protein</fullName>
    </submittedName>
</protein>
<proteinExistence type="predicted"/>
<keyword evidence="7" id="KW-1185">Reference proteome</keyword>
<dbReference type="InterPro" id="IPR050248">
    <property type="entry name" value="Polysacc_deacetylase_ArnD"/>
</dbReference>
<evidence type="ECO:0000256" key="4">
    <source>
        <dbReference type="SAM" id="SignalP"/>
    </source>
</evidence>
<evidence type="ECO:0000313" key="6">
    <source>
        <dbReference type="EMBL" id="MBE3001592.1"/>
    </source>
</evidence>
<dbReference type="InterPro" id="IPR002509">
    <property type="entry name" value="NODB_dom"/>
</dbReference>
<reference evidence="6 7" key="1">
    <citation type="submission" date="2020-09" db="EMBL/GenBank/DDBJ databases">
        <title>Diversity and distribution of actinomycetes associated with coral in the coast of Hainan.</title>
        <authorList>
            <person name="Li F."/>
        </authorList>
    </citation>
    <scope>NUCLEOTIDE SEQUENCE [LARGE SCALE GENOMIC DNA]</scope>
    <source>
        <strain evidence="6 7">HNM0947</strain>
    </source>
</reference>
<gene>
    <name evidence="6" type="ORF">IDM40_23280</name>
</gene>
<feature type="chain" id="PRO_5045679895" evidence="4">
    <location>
        <begin position="27"/>
        <end position="514"/>
    </location>
</feature>
<feature type="signal peptide" evidence="4">
    <location>
        <begin position="1"/>
        <end position="26"/>
    </location>
</feature>
<dbReference type="RefSeq" id="WP_193124186.1">
    <property type="nucleotide sequence ID" value="NZ_JADBGI010000026.1"/>
</dbReference>
<dbReference type="PANTHER" id="PTHR10587">
    <property type="entry name" value="GLYCOSYL TRANSFERASE-RELATED"/>
    <property type="match status" value="1"/>
</dbReference>
<evidence type="ECO:0000256" key="3">
    <source>
        <dbReference type="SAM" id="MobiDB-lite"/>
    </source>
</evidence>
<dbReference type="Gene3D" id="3.20.20.370">
    <property type="entry name" value="Glycoside hydrolase/deacetylase"/>
    <property type="match status" value="1"/>
</dbReference>
<name>A0ABR9PCP5_9ACTN</name>
<keyword evidence="4" id="KW-0732">Signal</keyword>
<feature type="compositionally biased region" description="Acidic residues" evidence="3">
    <location>
        <begin position="194"/>
        <end position="206"/>
    </location>
</feature>
<evidence type="ECO:0000259" key="5">
    <source>
        <dbReference type="PROSITE" id="PS51677"/>
    </source>
</evidence>
<evidence type="ECO:0000256" key="1">
    <source>
        <dbReference type="ARBA" id="ARBA00022723"/>
    </source>
</evidence>
<sequence>MADTSLRRTLSVTAAAGLLLIPACQATEEPAAPAEAIRTPLDAFEGVAVESTTVEAGHSTVGTSYPRVAASHPLMMEVRTRMAERQTEFLEGLPDQGGSELQQDATFLAVSSQVVGARITAAVSSGVQDEDENQTLWYDASSDEVLPWTSLFADEAALERAHLSAAAALQEEYGMTAQQLPGVLGEVASRADEAQETEEAAADGENQEAAAPEDSLDLSDPEQAAEAAEDWAGSPLEDLAFSTAGGMAVDMAPGEVPEASGGQAVVLPVKAEATEGVLSELGLAARDAALNNESGPGEFPLDGSTDEQGVSMDCARLKCVALTFDDGPGEHTDRLMDILDEYDARATFYVLGQLVAEHPEALERMADEGHELGNHTWKHDDLAELSAEEVRQDIARTNDAISEITGSDPPTIRPPYGSVNDTVSGAVDQPIILWDVDTQDWQSRDSHKVADHALTHTDTGSVVLFHDIHGKSVDAVPDVLDGLHEEGYHFVTITDLFGLGGMGSGDVLTDARMG</sequence>
<evidence type="ECO:0000313" key="7">
    <source>
        <dbReference type="Proteomes" id="UP000806528"/>
    </source>
</evidence>
<organism evidence="6 7">
    <name type="scientific">Nocardiopsis coralli</name>
    <dbReference type="NCBI Taxonomy" id="2772213"/>
    <lineage>
        <taxon>Bacteria</taxon>
        <taxon>Bacillati</taxon>
        <taxon>Actinomycetota</taxon>
        <taxon>Actinomycetes</taxon>
        <taxon>Streptosporangiales</taxon>
        <taxon>Nocardiopsidaceae</taxon>
        <taxon>Nocardiopsis</taxon>
    </lineage>
</organism>
<dbReference type="PANTHER" id="PTHR10587:SF133">
    <property type="entry name" value="CHITIN DEACETYLASE 1-RELATED"/>
    <property type="match status" value="1"/>
</dbReference>
<dbReference type="SUPFAM" id="SSF88713">
    <property type="entry name" value="Glycoside hydrolase/deacetylase"/>
    <property type="match status" value="1"/>
</dbReference>
<feature type="domain" description="NodB homology" evidence="5">
    <location>
        <begin position="318"/>
        <end position="491"/>
    </location>
</feature>
<dbReference type="InterPro" id="IPR011330">
    <property type="entry name" value="Glyco_hydro/deAcase_b/a-brl"/>
</dbReference>
<keyword evidence="1" id="KW-0479">Metal-binding</keyword>
<evidence type="ECO:0000256" key="2">
    <source>
        <dbReference type="ARBA" id="ARBA00022801"/>
    </source>
</evidence>
<dbReference type="EMBL" id="JADBGI010000026">
    <property type="protein sequence ID" value="MBE3001592.1"/>
    <property type="molecule type" value="Genomic_DNA"/>
</dbReference>
<dbReference type="CDD" id="cd10954">
    <property type="entry name" value="CE4_CtAXE_like"/>
    <property type="match status" value="1"/>
</dbReference>
<dbReference type="Pfam" id="PF01522">
    <property type="entry name" value="Polysacc_deac_1"/>
    <property type="match status" value="1"/>
</dbReference>
<dbReference type="PROSITE" id="PS51677">
    <property type="entry name" value="NODB"/>
    <property type="match status" value="1"/>
</dbReference>
<feature type="region of interest" description="Disordered" evidence="3">
    <location>
        <begin position="188"/>
        <end position="234"/>
    </location>
</feature>
<accession>A0ABR9PCP5</accession>